<dbReference type="AlphaFoldDB" id="A0A5C7AVI4"/>
<dbReference type="InterPro" id="IPR001296">
    <property type="entry name" value="Glyco_trans_1"/>
</dbReference>
<dbReference type="EMBL" id="VOSC01000019">
    <property type="protein sequence ID" value="TXE11599.1"/>
    <property type="molecule type" value="Genomic_DNA"/>
</dbReference>
<dbReference type="PANTHER" id="PTHR45947:SF3">
    <property type="entry name" value="SULFOQUINOVOSYL TRANSFERASE SQD2"/>
    <property type="match status" value="1"/>
</dbReference>
<keyword evidence="3" id="KW-1185">Reference proteome</keyword>
<dbReference type="Gene3D" id="3.40.50.2000">
    <property type="entry name" value="Glycogen Phosphorylase B"/>
    <property type="match status" value="2"/>
</dbReference>
<feature type="domain" description="Glycosyl transferase family 1" evidence="1">
    <location>
        <begin position="188"/>
        <end position="318"/>
    </location>
</feature>
<accession>A0A5C7AVI4</accession>
<name>A0A5C7AVI4_9FLAO</name>
<protein>
    <submittedName>
        <fullName evidence="2">Glycosyltransferase family 4 protein</fullName>
    </submittedName>
</protein>
<reference evidence="3" key="1">
    <citation type="submission" date="2019-08" db="EMBL/GenBank/DDBJ databases">
        <title>Seonamhaeicola sediminis sp. nov., isolated from marine sediment.</title>
        <authorList>
            <person name="Cao W.R."/>
        </authorList>
    </citation>
    <scope>NUCLEOTIDE SEQUENCE [LARGE SCALE GENOMIC DNA]</scope>
    <source>
        <strain evidence="3">Gy8</strain>
    </source>
</reference>
<dbReference type="SUPFAM" id="SSF53756">
    <property type="entry name" value="UDP-Glycosyltransferase/glycogen phosphorylase"/>
    <property type="match status" value="1"/>
</dbReference>
<sequence>MVISWFTENYPPNKGGMARSCDRIINSLRKHHTVNIYHFTNKMKAFETVAQVNGNYTAIPVFEDSAHTLNTLWTFINNNSDITHSKALVAYGSHLCLKGLPLIAKWTKQPLLICFRGNDFDTAIFSQKKQDVLFAIKHATAIACVTKEKVNRIKALQLNNNVFFTPNAINTNHWKVLPSDLDLAKTLTKKINVPQNSLIIGFVGYLKQKKGIDFFINGLKKSTLYKRVHLHFVGDLEPHITWQLNAHNISHSIAKPESQTDLMANYLMCNAIAIPSIYDGMPNVIFEAATLKVPIIASNVGGITDVLNNNNSFIFKSLIESSLINTLNNFYATNTETIQQKSNKLELLIKTKYTPESEISNYLKIIENMHSYEN</sequence>
<dbReference type="GO" id="GO:0016757">
    <property type="term" value="F:glycosyltransferase activity"/>
    <property type="evidence" value="ECO:0007669"/>
    <property type="project" value="InterPro"/>
</dbReference>
<dbReference type="Pfam" id="PF00534">
    <property type="entry name" value="Glycos_transf_1"/>
    <property type="match status" value="1"/>
</dbReference>
<dbReference type="OrthoDB" id="9787111at2"/>
<keyword evidence="2" id="KW-0808">Transferase</keyword>
<proteinExistence type="predicted"/>
<evidence type="ECO:0000313" key="3">
    <source>
        <dbReference type="Proteomes" id="UP000321790"/>
    </source>
</evidence>
<dbReference type="Proteomes" id="UP000321790">
    <property type="component" value="Unassembled WGS sequence"/>
</dbReference>
<organism evidence="2 3">
    <name type="scientific">Seonamhaeicola algicola</name>
    <dbReference type="NCBI Taxonomy" id="1719036"/>
    <lineage>
        <taxon>Bacteria</taxon>
        <taxon>Pseudomonadati</taxon>
        <taxon>Bacteroidota</taxon>
        <taxon>Flavobacteriia</taxon>
        <taxon>Flavobacteriales</taxon>
        <taxon>Flavobacteriaceae</taxon>
    </lineage>
</organism>
<dbReference type="PANTHER" id="PTHR45947">
    <property type="entry name" value="SULFOQUINOVOSYL TRANSFERASE SQD2"/>
    <property type="match status" value="1"/>
</dbReference>
<evidence type="ECO:0000259" key="1">
    <source>
        <dbReference type="Pfam" id="PF00534"/>
    </source>
</evidence>
<comment type="caution">
    <text evidence="2">The sequence shown here is derived from an EMBL/GenBank/DDBJ whole genome shotgun (WGS) entry which is preliminary data.</text>
</comment>
<dbReference type="CDD" id="cd03801">
    <property type="entry name" value="GT4_PimA-like"/>
    <property type="match status" value="1"/>
</dbReference>
<dbReference type="InterPro" id="IPR050194">
    <property type="entry name" value="Glycosyltransferase_grp1"/>
</dbReference>
<evidence type="ECO:0000313" key="2">
    <source>
        <dbReference type="EMBL" id="TXE11599.1"/>
    </source>
</evidence>
<gene>
    <name evidence="2" type="ORF">FUA26_05900</name>
</gene>
<dbReference type="RefSeq" id="WP_147132943.1">
    <property type="nucleotide sequence ID" value="NZ_VOSC01000019.1"/>
</dbReference>